<dbReference type="HOGENOM" id="CLU_1568136_0_0_3"/>
<feature type="signal peptide" evidence="1">
    <location>
        <begin position="1"/>
        <end position="28"/>
    </location>
</feature>
<sequence>MIQKLPRVFIGVLLAVVLAIGLSAPAYAQEELSKTTIQILKPQSYLYRVNSSSIKGKATPFYVDILGMTIDQNMDTPCTDDPKQICWREFYYPNVVQGRIAVYQNPYEGTGTAKGVITIVVDNVAVTKKYLEDRAIPVSSIQKPGNGVRLAFFTDRDGNSLAIRDNKGTN</sequence>
<dbReference type="EMBL" id="CP002198">
    <property type="protein sequence ID" value="ADN14198.1"/>
    <property type="molecule type" value="Genomic_DNA"/>
</dbReference>
<dbReference type="InterPro" id="IPR004360">
    <property type="entry name" value="Glyas_Fos-R_dOase_dom"/>
</dbReference>
<gene>
    <name evidence="3" type="ordered locus">Cyan7822_2219</name>
</gene>
<feature type="domain" description="VOC" evidence="2">
    <location>
        <begin position="44"/>
        <end position="166"/>
    </location>
</feature>
<dbReference type="OrthoDB" id="197463at2"/>
<accession>E0UE73</accession>
<dbReference type="Proteomes" id="UP000008206">
    <property type="component" value="Chromosome"/>
</dbReference>
<feature type="chain" id="PRO_5003141269" description="VOC domain-containing protein" evidence="1">
    <location>
        <begin position="29"/>
        <end position="170"/>
    </location>
</feature>
<name>E0UE73_GLOV7</name>
<dbReference type="PROSITE" id="PS51819">
    <property type="entry name" value="VOC"/>
    <property type="match status" value="1"/>
</dbReference>
<dbReference type="InterPro" id="IPR029068">
    <property type="entry name" value="Glyas_Bleomycin-R_OHBP_Dase"/>
</dbReference>
<keyword evidence="4" id="KW-1185">Reference proteome</keyword>
<keyword evidence="1" id="KW-0732">Signal</keyword>
<dbReference type="SUPFAM" id="SSF54593">
    <property type="entry name" value="Glyoxalase/Bleomycin resistance protein/Dihydroxybiphenyl dioxygenase"/>
    <property type="match status" value="1"/>
</dbReference>
<evidence type="ECO:0000313" key="3">
    <source>
        <dbReference type="EMBL" id="ADN14198.1"/>
    </source>
</evidence>
<dbReference type="KEGG" id="cyj:Cyan7822_2219"/>
<evidence type="ECO:0000259" key="2">
    <source>
        <dbReference type="PROSITE" id="PS51819"/>
    </source>
</evidence>
<dbReference type="eggNOG" id="COG0346">
    <property type="taxonomic scope" value="Bacteria"/>
</dbReference>
<proteinExistence type="predicted"/>
<reference evidence="4" key="1">
    <citation type="journal article" date="2011" name="MBio">
        <title>Novel metabolic attributes of the genus Cyanothece, comprising a group of unicellular nitrogen-fixing Cyanobacteria.</title>
        <authorList>
            <person name="Bandyopadhyay A."/>
            <person name="Elvitigala T."/>
            <person name="Welsh E."/>
            <person name="Stockel J."/>
            <person name="Liberton M."/>
            <person name="Min H."/>
            <person name="Sherman L.A."/>
            <person name="Pakrasi H.B."/>
        </authorList>
    </citation>
    <scope>NUCLEOTIDE SEQUENCE [LARGE SCALE GENOMIC DNA]</scope>
    <source>
        <strain evidence="4">PCC 7822</strain>
    </source>
</reference>
<dbReference type="InterPro" id="IPR037523">
    <property type="entry name" value="VOC_core"/>
</dbReference>
<dbReference type="Gene3D" id="3.10.180.10">
    <property type="entry name" value="2,3-Dihydroxybiphenyl 1,2-Dioxygenase, domain 1"/>
    <property type="match status" value="1"/>
</dbReference>
<dbReference type="RefSeq" id="WP_013322303.1">
    <property type="nucleotide sequence ID" value="NC_014501.1"/>
</dbReference>
<organism evidence="3 4">
    <name type="scientific">Gloeothece verrucosa (strain PCC 7822)</name>
    <name type="common">Cyanothece sp. (strain PCC 7822)</name>
    <dbReference type="NCBI Taxonomy" id="497965"/>
    <lineage>
        <taxon>Bacteria</taxon>
        <taxon>Bacillati</taxon>
        <taxon>Cyanobacteriota</taxon>
        <taxon>Cyanophyceae</taxon>
        <taxon>Oscillatoriophycideae</taxon>
        <taxon>Chroococcales</taxon>
        <taxon>Aphanothecaceae</taxon>
        <taxon>Gloeothece</taxon>
        <taxon>Gloeothece verrucosa</taxon>
    </lineage>
</organism>
<evidence type="ECO:0000256" key="1">
    <source>
        <dbReference type="SAM" id="SignalP"/>
    </source>
</evidence>
<protein>
    <recommendedName>
        <fullName evidence="2">VOC domain-containing protein</fullName>
    </recommendedName>
</protein>
<dbReference type="AlphaFoldDB" id="E0UE73"/>
<dbReference type="Pfam" id="PF00903">
    <property type="entry name" value="Glyoxalase"/>
    <property type="match status" value="1"/>
</dbReference>
<evidence type="ECO:0000313" key="4">
    <source>
        <dbReference type="Proteomes" id="UP000008206"/>
    </source>
</evidence>